<proteinExistence type="predicted"/>
<dbReference type="OrthoDB" id="8634872at2"/>
<name>A0A410GDA6_9BURK</name>
<keyword evidence="3" id="KW-1185">Reference proteome</keyword>
<dbReference type="Proteomes" id="UP000283474">
    <property type="component" value="Chromosome"/>
</dbReference>
<organism evidence="2 3">
    <name type="scientific">Pollutimonas thiosulfatoxidans</name>
    <dbReference type="NCBI Taxonomy" id="2028345"/>
    <lineage>
        <taxon>Bacteria</taxon>
        <taxon>Pseudomonadati</taxon>
        <taxon>Pseudomonadota</taxon>
        <taxon>Betaproteobacteria</taxon>
        <taxon>Burkholderiales</taxon>
        <taxon>Alcaligenaceae</taxon>
        <taxon>Pollutimonas</taxon>
    </lineage>
</organism>
<reference evidence="2 3" key="1">
    <citation type="submission" date="2017-08" db="EMBL/GenBank/DDBJ databases">
        <authorList>
            <person name="Park S.-J."/>
            <person name="Kim H."/>
        </authorList>
    </citation>
    <scope>NUCLEOTIDE SEQUENCE [LARGE SCALE GENOMIC DNA]</scope>
    <source>
        <strain evidence="3">ye3</strain>
    </source>
</reference>
<feature type="signal peptide" evidence="1">
    <location>
        <begin position="1"/>
        <end position="25"/>
    </location>
</feature>
<evidence type="ECO:0008006" key="4">
    <source>
        <dbReference type="Google" id="ProtNLM"/>
    </source>
</evidence>
<evidence type="ECO:0000313" key="2">
    <source>
        <dbReference type="EMBL" id="QAA94271.1"/>
    </source>
</evidence>
<protein>
    <recommendedName>
        <fullName evidence="4">Lipocalin-like domain-containing protein</fullName>
    </recommendedName>
</protein>
<sequence length="163" mass="17652">MFFIPSRYCSLMTGLAAAMVLGACATPPAPQPQEKAPPACQAAATDDKLVGNWLSIRKQKGVAGELRTLYTLNADGTMAYTELLKRGKNPSQGLAETGCWQHTKQTLVLQTLTSNGMPVDLDDPIYTNRYAVTSITTDNVALRDADGARITARRMSPGYRLPF</sequence>
<evidence type="ECO:0000256" key="1">
    <source>
        <dbReference type="SAM" id="SignalP"/>
    </source>
</evidence>
<dbReference type="RefSeq" id="WP_128355278.1">
    <property type="nucleotide sequence ID" value="NZ_CP022987.1"/>
</dbReference>
<dbReference type="EMBL" id="CP022987">
    <property type="protein sequence ID" value="QAA94271.1"/>
    <property type="molecule type" value="Genomic_DNA"/>
</dbReference>
<accession>A0A410GDA6</accession>
<keyword evidence="1" id="KW-0732">Signal</keyword>
<evidence type="ECO:0000313" key="3">
    <source>
        <dbReference type="Proteomes" id="UP000283474"/>
    </source>
</evidence>
<gene>
    <name evidence="2" type="ORF">CKA81_10835</name>
</gene>
<feature type="chain" id="PRO_5019455778" description="Lipocalin-like domain-containing protein" evidence="1">
    <location>
        <begin position="26"/>
        <end position="163"/>
    </location>
</feature>
<dbReference type="AlphaFoldDB" id="A0A410GDA6"/>
<dbReference type="PROSITE" id="PS51257">
    <property type="entry name" value="PROKAR_LIPOPROTEIN"/>
    <property type="match status" value="1"/>
</dbReference>
<dbReference type="KEGG" id="pus:CKA81_10835"/>